<dbReference type="Pfam" id="PF04471">
    <property type="entry name" value="Mrr_cat"/>
    <property type="match status" value="1"/>
</dbReference>
<organism evidence="2 3">
    <name type="scientific">Geodermatophilus dictyosporus</name>
    <dbReference type="NCBI Taxonomy" id="1523247"/>
    <lineage>
        <taxon>Bacteria</taxon>
        <taxon>Bacillati</taxon>
        <taxon>Actinomycetota</taxon>
        <taxon>Actinomycetes</taxon>
        <taxon>Geodermatophilales</taxon>
        <taxon>Geodermatophilaceae</taxon>
        <taxon>Geodermatophilus</taxon>
    </lineage>
</organism>
<dbReference type="OrthoDB" id="9781481at2"/>
<dbReference type="GO" id="GO:0015666">
    <property type="term" value="F:restriction endodeoxyribonuclease activity"/>
    <property type="evidence" value="ECO:0007669"/>
    <property type="project" value="TreeGrafter"/>
</dbReference>
<dbReference type="SUPFAM" id="SSF52980">
    <property type="entry name" value="Restriction endonuclease-like"/>
    <property type="match status" value="1"/>
</dbReference>
<dbReference type="STRING" id="1523247.SAMN05660464_3743"/>
<dbReference type="InterPro" id="IPR011335">
    <property type="entry name" value="Restrct_endonuc-II-like"/>
</dbReference>
<dbReference type="GO" id="GO:0043590">
    <property type="term" value="C:bacterial nucleoid"/>
    <property type="evidence" value="ECO:0007669"/>
    <property type="project" value="TreeGrafter"/>
</dbReference>
<accession>A0A1I5RX03</accession>
<dbReference type="Gene3D" id="3.40.1350.10">
    <property type="match status" value="1"/>
</dbReference>
<dbReference type="InterPro" id="IPR007560">
    <property type="entry name" value="Restrct_endonuc_IV_Mrr"/>
</dbReference>
<evidence type="ECO:0000313" key="3">
    <source>
        <dbReference type="Proteomes" id="UP000198857"/>
    </source>
</evidence>
<dbReference type="GO" id="GO:0009307">
    <property type="term" value="P:DNA restriction-modification system"/>
    <property type="evidence" value="ECO:0007669"/>
    <property type="project" value="InterPro"/>
</dbReference>
<proteinExistence type="predicted"/>
<gene>
    <name evidence="2" type="ORF">SAMN05660464_3743</name>
</gene>
<evidence type="ECO:0000313" key="2">
    <source>
        <dbReference type="EMBL" id="SFP62516.1"/>
    </source>
</evidence>
<dbReference type="PANTHER" id="PTHR30015:SF7">
    <property type="entry name" value="TYPE IV METHYL-DIRECTED RESTRICTION ENZYME ECOKMRR"/>
    <property type="match status" value="1"/>
</dbReference>
<protein>
    <submittedName>
        <fullName evidence="2">Restriction system protein</fullName>
    </submittedName>
</protein>
<dbReference type="GO" id="GO:0003677">
    <property type="term" value="F:DNA binding"/>
    <property type="evidence" value="ECO:0007669"/>
    <property type="project" value="InterPro"/>
</dbReference>
<dbReference type="PIRSF" id="PIRSF031853">
    <property type="entry name" value="UPC031853"/>
    <property type="match status" value="1"/>
</dbReference>
<dbReference type="Proteomes" id="UP000198857">
    <property type="component" value="Unassembled WGS sequence"/>
</dbReference>
<sequence>MALWMVRSGRRGEGDELALTRGLVGIGWPEVGDLSGVTNAEQLRDHLSTSYPDAKVTTIANWVGQIDAFQRRMAEGDLVALPLKGTPAVAFGRVTGPYRYVPDAPESMRHQRSVAWIREDVPRESIDQDILFSLGAFLTVCRIQRNDAEVRVRALLDGSPTTRGLFPADPAVEQPASDVVRQPDADLFDLSRDQIRRRIGARFSGHELPRLIGAVLEAEGMYVHVSPAGPDGGVDILAGEGEMGFDGVGLAVQVKSGGVVVDAPTLRELQGVMANFGATRGLMVSWGGYTKNARAEARRLFFQLRLWDADDVISRVEAVYDRLPQEIQAELPLRRIWTLVPDEDS</sequence>
<name>A0A1I5RX03_9ACTN</name>
<evidence type="ECO:0000259" key="1">
    <source>
        <dbReference type="Pfam" id="PF04471"/>
    </source>
</evidence>
<dbReference type="RefSeq" id="WP_091112537.1">
    <property type="nucleotide sequence ID" value="NZ_FOWQ01000006.1"/>
</dbReference>
<dbReference type="InterPro" id="IPR016984">
    <property type="entry name" value="UCP031853"/>
</dbReference>
<dbReference type="EMBL" id="FOWQ01000006">
    <property type="protein sequence ID" value="SFP62516.1"/>
    <property type="molecule type" value="Genomic_DNA"/>
</dbReference>
<reference evidence="3" key="1">
    <citation type="submission" date="2016-10" db="EMBL/GenBank/DDBJ databases">
        <authorList>
            <person name="Varghese N."/>
            <person name="Submissions S."/>
        </authorList>
    </citation>
    <scope>NUCLEOTIDE SEQUENCE [LARGE SCALE GENOMIC DNA]</scope>
    <source>
        <strain evidence="3">DSM 44208</strain>
    </source>
</reference>
<dbReference type="InterPro" id="IPR011856">
    <property type="entry name" value="tRNA_endonuc-like_dom_sf"/>
</dbReference>
<dbReference type="AlphaFoldDB" id="A0A1I5RX03"/>
<feature type="domain" description="Restriction endonuclease type IV Mrr" evidence="1">
    <location>
        <begin position="202"/>
        <end position="314"/>
    </location>
</feature>
<dbReference type="PANTHER" id="PTHR30015">
    <property type="entry name" value="MRR RESTRICTION SYSTEM PROTEIN"/>
    <property type="match status" value="1"/>
</dbReference>
<dbReference type="InterPro" id="IPR052906">
    <property type="entry name" value="Type_IV_Methyl-Rstrct_Enzyme"/>
</dbReference>
<keyword evidence="3" id="KW-1185">Reference proteome</keyword>